<feature type="region of interest" description="Disordered" evidence="1">
    <location>
        <begin position="22"/>
        <end position="56"/>
    </location>
</feature>
<sequence>MLKAFLQPIIKELDFNQTMILNHPKQKPQTSLAFVRSTNQKTPQKSRTNPLFKGNP</sequence>
<accession>J0PGW2</accession>
<proteinExistence type="predicted"/>
<evidence type="ECO:0000256" key="1">
    <source>
        <dbReference type="SAM" id="MobiDB-lite"/>
    </source>
</evidence>
<dbReference type="PATRIC" id="fig|992069.3.peg.333"/>
<feature type="compositionally biased region" description="Polar residues" evidence="1">
    <location>
        <begin position="27"/>
        <end position="49"/>
    </location>
</feature>
<name>J0PGW2_HELPX</name>
<evidence type="ECO:0000313" key="2">
    <source>
        <dbReference type="EMBL" id="EJB97837.1"/>
    </source>
</evidence>
<reference evidence="2 3" key="1">
    <citation type="journal article" date="2013" name="Pathog. Dis.">
        <title>Genome sequences of 65 Helicobacter pylori strains isolated from asymptomatic individuals and patients with gastric cancer, peptic ulcer disease, or gastritis.</title>
        <authorList>
            <person name="Blanchard T.G."/>
            <person name="Czinn S.J."/>
            <person name="Correa P."/>
            <person name="Nakazawa T."/>
            <person name="Keelan M."/>
            <person name="Morningstar L."/>
            <person name="Santana-Cruz I."/>
            <person name="Maroo A."/>
            <person name="McCracken C."/>
            <person name="Shefchek K."/>
            <person name="Daugherty S."/>
            <person name="Song Y."/>
            <person name="Fraser C.M."/>
            <person name="Fricke W.F."/>
        </authorList>
    </citation>
    <scope>NUCLEOTIDE SEQUENCE [LARGE SCALE GENOMIC DNA]</scope>
    <source>
        <strain evidence="2 3">Hp H-34</strain>
    </source>
</reference>
<protein>
    <submittedName>
        <fullName evidence="2">Uncharacterized protein</fullName>
    </submittedName>
</protein>
<dbReference type="AlphaFoldDB" id="J0PGW2"/>
<comment type="caution">
    <text evidence="2">The sequence shown here is derived from an EMBL/GenBank/DDBJ whole genome shotgun (WGS) entry which is preliminary data.</text>
</comment>
<gene>
    <name evidence="2" type="ORF">HPHPH34_0346</name>
</gene>
<dbReference type="EMBL" id="AKPH01000001">
    <property type="protein sequence ID" value="EJB97837.1"/>
    <property type="molecule type" value="Genomic_DNA"/>
</dbReference>
<organism evidence="2 3">
    <name type="scientific">Helicobacter pylori Hp H-34</name>
    <dbReference type="NCBI Taxonomy" id="992069"/>
    <lineage>
        <taxon>Bacteria</taxon>
        <taxon>Pseudomonadati</taxon>
        <taxon>Campylobacterota</taxon>
        <taxon>Epsilonproteobacteria</taxon>
        <taxon>Campylobacterales</taxon>
        <taxon>Helicobacteraceae</taxon>
        <taxon>Helicobacter</taxon>
    </lineage>
</organism>
<dbReference type="Proteomes" id="UP000004741">
    <property type="component" value="Unassembled WGS sequence"/>
</dbReference>
<evidence type="ECO:0000313" key="3">
    <source>
        <dbReference type="Proteomes" id="UP000004741"/>
    </source>
</evidence>